<dbReference type="InterPro" id="IPR013087">
    <property type="entry name" value="Znf_C2H2_type"/>
</dbReference>
<dbReference type="AlphaFoldDB" id="A0A3N4KH96"/>
<keyword evidence="12" id="KW-1185">Reference proteome</keyword>
<dbReference type="SMART" id="SM00355">
    <property type="entry name" value="ZnF_C2H2"/>
    <property type="match status" value="3"/>
</dbReference>
<keyword evidence="6" id="KW-0804">Transcription</keyword>
<evidence type="ECO:0000256" key="5">
    <source>
        <dbReference type="ARBA" id="ARBA00023015"/>
    </source>
</evidence>
<dbReference type="SUPFAM" id="SSF57667">
    <property type="entry name" value="beta-beta-alpha zinc fingers"/>
    <property type="match status" value="1"/>
</dbReference>
<proteinExistence type="predicted"/>
<feature type="compositionally biased region" description="Basic and acidic residues" evidence="9">
    <location>
        <begin position="65"/>
        <end position="74"/>
    </location>
</feature>
<evidence type="ECO:0000256" key="1">
    <source>
        <dbReference type="ARBA" id="ARBA00004123"/>
    </source>
</evidence>
<reference evidence="11 12" key="1">
    <citation type="journal article" date="2018" name="Nat. Ecol. Evol.">
        <title>Pezizomycetes genomes reveal the molecular basis of ectomycorrhizal truffle lifestyle.</title>
        <authorList>
            <person name="Murat C."/>
            <person name="Payen T."/>
            <person name="Noel B."/>
            <person name="Kuo A."/>
            <person name="Morin E."/>
            <person name="Chen J."/>
            <person name="Kohler A."/>
            <person name="Krizsan K."/>
            <person name="Balestrini R."/>
            <person name="Da Silva C."/>
            <person name="Montanini B."/>
            <person name="Hainaut M."/>
            <person name="Levati E."/>
            <person name="Barry K.W."/>
            <person name="Belfiori B."/>
            <person name="Cichocki N."/>
            <person name="Clum A."/>
            <person name="Dockter R.B."/>
            <person name="Fauchery L."/>
            <person name="Guy J."/>
            <person name="Iotti M."/>
            <person name="Le Tacon F."/>
            <person name="Lindquist E.A."/>
            <person name="Lipzen A."/>
            <person name="Malagnac F."/>
            <person name="Mello A."/>
            <person name="Molinier V."/>
            <person name="Miyauchi S."/>
            <person name="Poulain J."/>
            <person name="Riccioni C."/>
            <person name="Rubini A."/>
            <person name="Sitrit Y."/>
            <person name="Splivallo R."/>
            <person name="Traeger S."/>
            <person name="Wang M."/>
            <person name="Zifcakova L."/>
            <person name="Wipf D."/>
            <person name="Zambonelli A."/>
            <person name="Paolocci F."/>
            <person name="Nowrousian M."/>
            <person name="Ottonello S."/>
            <person name="Baldrian P."/>
            <person name="Spatafora J.W."/>
            <person name="Henrissat B."/>
            <person name="Nagy L.G."/>
            <person name="Aury J.M."/>
            <person name="Wincker P."/>
            <person name="Grigoriev I.V."/>
            <person name="Bonfante P."/>
            <person name="Martin F.M."/>
        </authorList>
    </citation>
    <scope>NUCLEOTIDE SEQUENCE [LARGE SCALE GENOMIC DNA]</scope>
    <source>
        <strain evidence="11 12">CCBAS932</strain>
    </source>
</reference>
<evidence type="ECO:0000256" key="7">
    <source>
        <dbReference type="ARBA" id="ARBA00023242"/>
    </source>
</evidence>
<evidence type="ECO:0000313" key="11">
    <source>
        <dbReference type="EMBL" id="RPB09860.1"/>
    </source>
</evidence>
<evidence type="ECO:0000256" key="9">
    <source>
        <dbReference type="SAM" id="MobiDB-lite"/>
    </source>
</evidence>
<dbReference type="Proteomes" id="UP000277580">
    <property type="component" value="Unassembled WGS sequence"/>
</dbReference>
<dbReference type="PANTHER" id="PTHR46179">
    <property type="entry name" value="ZINC FINGER PROTEIN"/>
    <property type="match status" value="1"/>
</dbReference>
<comment type="subcellular location">
    <subcellularLocation>
        <location evidence="1">Nucleus</location>
    </subcellularLocation>
</comment>
<evidence type="ECO:0000259" key="10">
    <source>
        <dbReference type="PROSITE" id="PS50157"/>
    </source>
</evidence>
<feature type="domain" description="C2H2-type" evidence="10">
    <location>
        <begin position="585"/>
        <end position="607"/>
    </location>
</feature>
<dbReference type="OrthoDB" id="9368434at2759"/>
<keyword evidence="5" id="KW-0805">Transcription regulation</keyword>
<evidence type="ECO:0000256" key="4">
    <source>
        <dbReference type="ARBA" id="ARBA00022833"/>
    </source>
</evidence>
<evidence type="ECO:0000313" key="12">
    <source>
        <dbReference type="Proteomes" id="UP000277580"/>
    </source>
</evidence>
<dbReference type="GO" id="GO:0006357">
    <property type="term" value="P:regulation of transcription by RNA polymerase II"/>
    <property type="evidence" value="ECO:0007669"/>
    <property type="project" value="TreeGrafter"/>
</dbReference>
<dbReference type="GO" id="GO:0005634">
    <property type="term" value="C:nucleus"/>
    <property type="evidence" value="ECO:0007669"/>
    <property type="project" value="UniProtKB-SubCell"/>
</dbReference>
<dbReference type="PANTHER" id="PTHR46179:SF13">
    <property type="entry name" value="C2H2-TYPE DOMAIN-CONTAINING PROTEIN"/>
    <property type="match status" value="1"/>
</dbReference>
<dbReference type="InterPro" id="IPR051061">
    <property type="entry name" value="Zinc_finger_trans_reg"/>
</dbReference>
<feature type="compositionally biased region" description="Pro residues" evidence="9">
    <location>
        <begin position="11"/>
        <end position="25"/>
    </location>
</feature>
<evidence type="ECO:0000256" key="3">
    <source>
        <dbReference type="ARBA" id="ARBA00022771"/>
    </source>
</evidence>
<evidence type="ECO:0000256" key="8">
    <source>
        <dbReference type="PROSITE-ProRule" id="PRU00042"/>
    </source>
</evidence>
<gene>
    <name evidence="11" type="ORF">P167DRAFT_576929</name>
</gene>
<name>A0A3N4KH96_9PEZI</name>
<keyword evidence="2" id="KW-0479">Metal-binding</keyword>
<dbReference type="InterPro" id="IPR036236">
    <property type="entry name" value="Znf_C2H2_sf"/>
</dbReference>
<dbReference type="PROSITE" id="PS50157">
    <property type="entry name" value="ZINC_FINGER_C2H2_2"/>
    <property type="match status" value="1"/>
</dbReference>
<accession>A0A3N4KH96</accession>
<dbReference type="STRING" id="1392247.A0A3N4KH96"/>
<dbReference type="Gene3D" id="3.30.160.60">
    <property type="entry name" value="Classic Zinc Finger"/>
    <property type="match status" value="1"/>
</dbReference>
<feature type="region of interest" description="Disordered" evidence="9">
    <location>
        <begin position="1"/>
        <end position="79"/>
    </location>
</feature>
<keyword evidence="7" id="KW-0539">Nucleus</keyword>
<feature type="compositionally biased region" description="Polar residues" evidence="9">
    <location>
        <begin position="700"/>
        <end position="714"/>
    </location>
</feature>
<dbReference type="PROSITE" id="PS00028">
    <property type="entry name" value="ZINC_FINGER_C2H2_1"/>
    <property type="match status" value="1"/>
</dbReference>
<keyword evidence="4" id="KW-0862">Zinc</keyword>
<feature type="region of interest" description="Disordered" evidence="9">
    <location>
        <begin position="675"/>
        <end position="714"/>
    </location>
</feature>
<evidence type="ECO:0000256" key="6">
    <source>
        <dbReference type="ARBA" id="ARBA00023163"/>
    </source>
</evidence>
<keyword evidence="3 8" id="KW-0863">Zinc-finger</keyword>
<feature type="region of interest" description="Disordered" evidence="9">
    <location>
        <begin position="557"/>
        <end position="577"/>
    </location>
</feature>
<protein>
    <recommendedName>
        <fullName evidence="10">C2H2-type domain-containing protein</fullName>
    </recommendedName>
</protein>
<dbReference type="EMBL" id="ML119148">
    <property type="protein sequence ID" value="RPB09860.1"/>
    <property type="molecule type" value="Genomic_DNA"/>
</dbReference>
<dbReference type="GO" id="GO:0008270">
    <property type="term" value="F:zinc ion binding"/>
    <property type="evidence" value="ECO:0007669"/>
    <property type="project" value="UniProtKB-KW"/>
</dbReference>
<evidence type="ECO:0000256" key="2">
    <source>
        <dbReference type="ARBA" id="ARBA00022723"/>
    </source>
</evidence>
<sequence length="831" mass="92460">MKLHKRHTVPYPSPSSSPNISPPAPARSYTHPVGKDIEKHQQRYMNRMQSKLEPHLKTLDQAQRMSEEPPKESGPEDEPVPTFFISPGASNYPDDNDMLHEEFVAIGDLEDQDLDYIMRASGFQAAEYMPDPEEPIPETVQKPLVTVDSPSEHQQMLLHPQSATTQGLLVTPAVQGPISDSGVGSTMGSPGTLASNYANAGLQSFATDGSVTRALSGHARKISATSSLETEAGLGNGSLMGRPSLVPESGSSYAVASCQELTPPSSATLSPKSFLATQPELSRAMMDLESIHAIERHLISPMMDNLEFVGLKKVLSCAKERMYQGKIRCLRDVEKYITNMVNNMSPNTPPENFFNALFNGVQNAYPDVLEKDRVREKDIPYTKNYFLDQLALVSGGAMHYSNAQQRVSKRRLSADAEESVTKRPAINPTSFNSQGPFIKPVAKLRQNNTSKQQLEILTQVPPEVYNSCQLVGHPQIHIGNNSTFQFDENTKNTIAQSQSCDVRAYYQPTISQPWQPSDQLAMTATMINHGGYSPATLQTPLTAASTLALGGFATSPSEPTSAISAGSPLHSSPISRANSKEPANYSCEFCQKTFPRPCDLTKHRKTHDRPFKCDDVNCKYHTEGFPTNKEKERHQNDIHALNSKEWKCQFAPCTYKSKRESNCKQHMEKAHQYIYKRMKRNPRRRDQGVPVTPTRRKKNTSIANESQSSTPVMPNENLEISQASQPGDFPLFLDNYLDPSQLPGNDYPWASPMTNTTDYDQSPLSIVPNNFEDYRGGSRTNPMMTGDWVMFDGVDNSVHQYRGISDFQHNFHPTFDIVNESAWNIDSDTVD</sequence>
<organism evidence="11 12">
    <name type="scientific">Morchella conica CCBAS932</name>
    <dbReference type="NCBI Taxonomy" id="1392247"/>
    <lineage>
        <taxon>Eukaryota</taxon>
        <taxon>Fungi</taxon>
        <taxon>Dikarya</taxon>
        <taxon>Ascomycota</taxon>
        <taxon>Pezizomycotina</taxon>
        <taxon>Pezizomycetes</taxon>
        <taxon>Pezizales</taxon>
        <taxon>Morchellaceae</taxon>
        <taxon>Morchella</taxon>
    </lineage>
</organism>
<dbReference type="InParanoid" id="A0A3N4KH96"/>